<dbReference type="AlphaFoldDB" id="A0A2V5LHV5"/>
<comment type="caution">
    <text evidence="3">The sequence shown here is derived from an EMBL/GenBank/DDBJ whole genome shotgun (WGS) entry which is preliminary data.</text>
</comment>
<sequence length="89" mass="9358">MGQGVVAGRWDDWSNIRAMGIPGVIAVSVTLAVVIAAVMIGFTLLTLHRARRRGALPAKVAALRTRGTDQQTTDLPPKDDGGEANRPPG</sequence>
<feature type="transmembrane region" description="Helical" evidence="2">
    <location>
        <begin position="20"/>
        <end position="47"/>
    </location>
</feature>
<reference evidence="3 4" key="1">
    <citation type="submission" date="2018-05" db="EMBL/GenBank/DDBJ databases">
        <title>Genetic diversity of glacier-inhabiting Cryobacterium bacteria in China and description of Cryobacterium mengkeensis sp. nov. and Arthrobacter glacialis sp. nov.</title>
        <authorList>
            <person name="Liu Q."/>
            <person name="Xin Y.-H."/>
        </authorList>
    </citation>
    <scope>NUCLEOTIDE SEQUENCE [LARGE SCALE GENOMIC DNA]</scope>
    <source>
        <strain evidence="3 4">LI2</strain>
    </source>
</reference>
<keyword evidence="4" id="KW-1185">Reference proteome</keyword>
<keyword evidence="2" id="KW-1133">Transmembrane helix</keyword>
<dbReference type="EMBL" id="QJVD01000001">
    <property type="protein sequence ID" value="PYI69813.1"/>
    <property type="molecule type" value="Genomic_DNA"/>
</dbReference>
<evidence type="ECO:0000256" key="2">
    <source>
        <dbReference type="SAM" id="Phobius"/>
    </source>
</evidence>
<accession>A0A2V5LHV5</accession>
<dbReference type="Proteomes" id="UP000247832">
    <property type="component" value="Unassembled WGS sequence"/>
</dbReference>
<evidence type="ECO:0000313" key="3">
    <source>
        <dbReference type="EMBL" id="PYI69813.1"/>
    </source>
</evidence>
<proteinExistence type="predicted"/>
<keyword evidence="2" id="KW-0812">Transmembrane</keyword>
<feature type="region of interest" description="Disordered" evidence="1">
    <location>
        <begin position="61"/>
        <end position="89"/>
    </location>
</feature>
<organism evidence="3 4">
    <name type="scientific">Arthrobacter livingstonensis</name>
    <dbReference type="NCBI Taxonomy" id="670078"/>
    <lineage>
        <taxon>Bacteria</taxon>
        <taxon>Bacillati</taxon>
        <taxon>Actinomycetota</taxon>
        <taxon>Actinomycetes</taxon>
        <taxon>Micrococcales</taxon>
        <taxon>Micrococcaceae</taxon>
        <taxon>Arthrobacter</taxon>
    </lineage>
</organism>
<evidence type="ECO:0000313" key="4">
    <source>
        <dbReference type="Proteomes" id="UP000247832"/>
    </source>
</evidence>
<protein>
    <submittedName>
        <fullName evidence="3">Uncharacterized protein</fullName>
    </submittedName>
</protein>
<keyword evidence="2" id="KW-0472">Membrane</keyword>
<name>A0A2V5LHV5_9MICC</name>
<gene>
    <name evidence="3" type="ORF">CVV68_01525</name>
</gene>
<evidence type="ECO:0000256" key="1">
    <source>
        <dbReference type="SAM" id="MobiDB-lite"/>
    </source>
</evidence>